<evidence type="ECO:0000313" key="1">
    <source>
        <dbReference type="EMBL" id="MCB6937538.1"/>
    </source>
</evidence>
<proteinExistence type="predicted"/>
<protein>
    <recommendedName>
        <fullName evidence="3">30S ribosomal protein S27ae</fullName>
    </recommendedName>
</protein>
<reference evidence="1" key="1">
    <citation type="submission" date="2021-10" db="EMBL/GenBank/DDBJ databases">
        <title>Collection of gut derived symbiotic bacterial strains cultured from healthy donors.</title>
        <authorList>
            <person name="Lin H."/>
            <person name="Littmann E."/>
            <person name="Kohout C."/>
            <person name="Pamer E.G."/>
        </authorList>
    </citation>
    <scope>NUCLEOTIDE SEQUENCE</scope>
    <source>
        <strain evidence="1">DFI.9.42</strain>
    </source>
</reference>
<dbReference type="Proteomes" id="UP001197684">
    <property type="component" value="Unassembled WGS sequence"/>
</dbReference>
<accession>A0AAW4UB09</accession>
<organism evidence="1 2">
    <name type="scientific">Agathobacter rectalis</name>
    <dbReference type="NCBI Taxonomy" id="39491"/>
    <lineage>
        <taxon>Bacteria</taxon>
        <taxon>Bacillati</taxon>
        <taxon>Bacillota</taxon>
        <taxon>Clostridia</taxon>
        <taxon>Lachnospirales</taxon>
        <taxon>Lachnospiraceae</taxon>
        <taxon>Agathobacter</taxon>
    </lineage>
</organism>
<gene>
    <name evidence="1" type="ORF">LIZ56_03805</name>
</gene>
<sequence length="62" mass="7349">MTNYFQRSDAFKKKKKINPQEFDCGCCGNQIYKSRLRDEVKCCYCGYINHVGKYTGRRKRLG</sequence>
<dbReference type="AlphaFoldDB" id="A0AAW4UB09"/>
<comment type="caution">
    <text evidence="1">The sequence shown here is derived from an EMBL/GenBank/DDBJ whole genome shotgun (WGS) entry which is preliminary data.</text>
</comment>
<evidence type="ECO:0000313" key="2">
    <source>
        <dbReference type="Proteomes" id="UP001197684"/>
    </source>
</evidence>
<dbReference type="EMBL" id="JAJCJK010000004">
    <property type="protein sequence ID" value="MCB6937538.1"/>
    <property type="molecule type" value="Genomic_DNA"/>
</dbReference>
<name>A0AAW4UB09_9FIRM</name>
<evidence type="ECO:0008006" key="3">
    <source>
        <dbReference type="Google" id="ProtNLM"/>
    </source>
</evidence>